<sequence length="316" mass="33607">MAAAIGNPFGRRKIGLALSSGVARGWAHIGAINALTKLGVPFDIVAGSSAGALVGACYLAKELDELERWALSLTKRRILGYIDLHFGRGSLLSGNRIIDEVSRLLGARRVEDLQNPFVAVATDLTTGHEIWLQHGGLVDAVRASIALPGLLPPIESGNRILADGALVDPLPVAPCRALGADLVIAINLNTDVIGKMRRSETSPRTSIGFDPLVLGVHDVASARQASATRAFVQQGGDLPSLFGVLTTSLGIMQDRLTRSRLAGDPPDVHITPRVGHIGLLEFERAKEAIWEGEQSVERKRGEVIDLLRAAGIDFPV</sequence>
<dbReference type="InterPro" id="IPR002641">
    <property type="entry name" value="PNPLA_dom"/>
</dbReference>
<keyword evidence="2 4" id="KW-0442">Lipid degradation</keyword>
<keyword evidence="3 4" id="KW-0443">Lipid metabolism</keyword>
<keyword evidence="1 4" id="KW-0378">Hydrolase</keyword>
<dbReference type="Gene3D" id="3.40.1090.10">
    <property type="entry name" value="Cytosolic phospholipase A2 catalytic domain"/>
    <property type="match status" value="2"/>
</dbReference>
<dbReference type="InterPro" id="IPR016035">
    <property type="entry name" value="Acyl_Trfase/lysoPLipase"/>
</dbReference>
<feature type="active site" description="Nucleophile" evidence="4">
    <location>
        <position position="49"/>
    </location>
</feature>
<evidence type="ECO:0000313" key="6">
    <source>
        <dbReference type="EMBL" id="BDV34073.1"/>
    </source>
</evidence>
<evidence type="ECO:0000256" key="4">
    <source>
        <dbReference type="PROSITE-ProRule" id="PRU01161"/>
    </source>
</evidence>
<evidence type="ECO:0000259" key="5">
    <source>
        <dbReference type="PROSITE" id="PS51635"/>
    </source>
</evidence>
<dbReference type="Proteomes" id="UP001317629">
    <property type="component" value="Chromosome"/>
</dbReference>
<accession>A0ABN6VEY2</accession>
<evidence type="ECO:0000313" key="7">
    <source>
        <dbReference type="Proteomes" id="UP001317629"/>
    </source>
</evidence>
<protein>
    <recommendedName>
        <fullName evidence="5">PNPLA domain-containing protein</fullName>
    </recommendedName>
</protein>
<gene>
    <name evidence="6" type="ORF">SS37A_16020</name>
</gene>
<comment type="caution">
    <text evidence="4">Lacks conserved residue(s) required for the propagation of feature annotation.</text>
</comment>
<evidence type="ECO:0000256" key="2">
    <source>
        <dbReference type="ARBA" id="ARBA00022963"/>
    </source>
</evidence>
<dbReference type="EMBL" id="AP027142">
    <property type="protein sequence ID" value="BDV34073.1"/>
    <property type="molecule type" value="Genomic_DNA"/>
</dbReference>
<feature type="short sequence motif" description="DGA/G" evidence="4">
    <location>
        <begin position="163"/>
        <end position="165"/>
    </location>
</feature>
<evidence type="ECO:0000256" key="1">
    <source>
        <dbReference type="ARBA" id="ARBA00022801"/>
    </source>
</evidence>
<dbReference type="PANTHER" id="PTHR14226">
    <property type="entry name" value="NEUROPATHY TARGET ESTERASE/SWISS CHEESE D.MELANOGASTER"/>
    <property type="match status" value="1"/>
</dbReference>
<dbReference type="InterPro" id="IPR050301">
    <property type="entry name" value="NTE"/>
</dbReference>
<organism evidence="6 7">
    <name type="scientific">Methylocystis iwaonis</name>
    <dbReference type="NCBI Taxonomy" id="2885079"/>
    <lineage>
        <taxon>Bacteria</taxon>
        <taxon>Pseudomonadati</taxon>
        <taxon>Pseudomonadota</taxon>
        <taxon>Alphaproteobacteria</taxon>
        <taxon>Hyphomicrobiales</taxon>
        <taxon>Methylocystaceae</taxon>
        <taxon>Methylocystis</taxon>
    </lineage>
</organism>
<evidence type="ECO:0000256" key="3">
    <source>
        <dbReference type="ARBA" id="ARBA00023098"/>
    </source>
</evidence>
<dbReference type="PROSITE" id="PS51635">
    <property type="entry name" value="PNPLA"/>
    <property type="match status" value="1"/>
</dbReference>
<proteinExistence type="predicted"/>
<dbReference type="SUPFAM" id="SSF52151">
    <property type="entry name" value="FabD/lysophospholipase-like"/>
    <property type="match status" value="1"/>
</dbReference>
<feature type="domain" description="PNPLA" evidence="5">
    <location>
        <begin position="16"/>
        <end position="176"/>
    </location>
</feature>
<feature type="short sequence motif" description="GXSXG" evidence="4">
    <location>
        <begin position="47"/>
        <end position="51"/>
    </location>
</feature>
<name>A0ABN6VEY2_9HYPH</name>
<dbReference type="RefSeq" id="WP_281931689.1">
    <property type="nucleotide sequence ID" value="NZ_AP027142.1"/>
</dbReference>
<feature type="active site" description="Proton acceptor" evidence="4">
    <location>
        <position position="163"/>
    </location>
</feature>
<dbReference type="PANTHER" id="PTHR14226:SF76">
    <property type="entry name" value="NTE FAMILY PROTEIN RSSA"/>
    <property type="match status" value="1"/>
</dbReference>
<reference evidence="6 7" key="1">
    <citation type="journal article" date="2023" name="Int. J. Syst. Evol. Microbiol.">
        <title>Methylocystis iwaonis sp. nov., a type II methane-oxidizing bacterium from surface soil of a rice paddy field in Japan, and emended description of the genus Methylocystis (ex Whittenbury et al. 1970) Bowman et al. 1993.</title>
        <authorList>
            <person name="Kaise H."/>
            <person name="Sawadogo J.B."/>
            <person name="Alam M.S."/>
            <person name="Ueno C."/>
            <person name="Dianou D."/>
            <person name="Shinjo R."/>
            <person name="Asakawa S."/>
        </authorList>
    </citation>
    <scope>NUCLEOTIDE SEQUENCE [LARGE SCALE GENOMIC DNA]</scope>
    <source>
        <strain evidence="6 7">SS37A-Re</strain>
    </source>
</reference>
<dbReference type="Pfam" id="PF01734">
    <property type="entry name" value="Patatin"/>
    <property type="match status" value="1"/>
</dbReference>
<keyword evidence="7" id="KW-1185">Reference proteome</keyword>